<dbReference type="Gene3D" id="1.10.3380.10">
    <property type="entry name" value="Sec63 N-terminal domain-like domain"/>
    <property type="match status" value="1"/>
</dbReference>
<feature type="compositionally biased region" description="Acidic residues" evidence="6">
    <location>
        <begin position="179"/>
        <end position="189"/>
    </location>
</feature>
<evidence type="ECO:0000256" key="2">
    <source>
        <dbReference type="ARBA" id="ARBA00022741"/>
    </source>
</evidence>
<dbReference type="PROSITE" id="PS51194">
    <property type="entry name" value="HELICASE_CTER"/>
    <property type="match status" value="1"/>
</dbReference>
<dbReference type="SMART" id="SM00487">
    <property type="entry name" value="DEXDc"/>
    <property type="match status" value="2"/>
</dbReference>
<sequence length="2246" mass="249899">MSVSTRYVPHSEQTKTHYERFLRDLRRWLPPGLDDEIGEIAEETLSIVCRAGSGAAAGGSTQQQLLRKQLEGLFDTPLSAEALHEVLQYGRLIDDFVVVEEAVETGRSEQTANGVDHRAGDTAAAWGNGLGDLLIMQQEEEEGDAEDSSDVDDNEARVARDNRRELMKFAADVEGLTANDDEDDDEDAIGDNNNSAGRVPRVTFEEVACNPNYVRDSLRRLFPTQTVEECDVQADRVLQYAGQRQVDQLTLETQLTAFLGGYDDETVMEWIATVAASRWAIVYGMQFAEGHNQQEKQAVMDAMKAHAKQDCLVERLYQSVTGKEIGPKADNDNEEGDIGELKPLRRVDLEAYAFKDESTPHRLTRAVVPQGTQRAVFETHDEVILPPTAAATGDCACTPLSAFPAWAQVAFPGMTQLNPMQTRTFDCAFGSDENMLVCAPTGAGKTNVAMMAMLRAISNAMTPSGAIKLRELKVVYVAPMKALVQEVVRTFSKRLDPLGLTVMELSGDSNANQTQLNDAQLIVTTPEKWDVVTRKSIELGVAALLKLLILDEVHLLHNERGPVLEAIVARTMEQQQLRGEAGIRIVGLSATLPNHADVASFLQVDRQRGLFVFNSSFRPIPLQQTFCAIKKVRGTNQVAVMNLVAYDKLLQAAMNGEQTMVFVHSRKDTEYTAMYMIRRMVEDKRTQYFVRSGSESEQLLREAAGNPSLPLRPSLQQMLPMGFAVHHAGMSREEREVVETLFADRHVRVLVCTSTLAWGVNLPANQVIIKGTRIFNGARGETELLSALDVLQMFGRAGRLGFGSSLGRAAVITNADDLHYYLSVLNDQLPIESQMMRRLIDMLNAEVVLGHVGSVAEGVRWLQRTYLYVRMQRSPELYGARASNADPLFLRHLERIVHTAADDLRRCQLVDYDAHARRISPRPYGRIASFYYITAASMTTYLTHLGSTMHDVDLFRLFAMSKEFAHILVRPEEQAQLQYLLENAPIAVRESRYTPLAKINILLQCYISGMHLQGLPLMSELVYVKDSAQRIFRALHEICLVREYGRTARQVLHLCLMVAHQQWMVQSPVRQLRHTVTPKNFASFIHTLESRRVSWEEVRTWSREDLAEKLSDERRAELAYECIHQVPHFMLEAAVRPLTRNMLYVDVDITPDFTYNEELHSQTAGDLLLTVEHTNGRILHHERLHLMRETLRDSEPFSAPTIVVPIVEPKPTHYFVRCQSLYWLGAECSVAVCLMNVRLPEIAPPLLEMHQRPSTLEDETIRDVSATLQPYGLEAAAEKVFPFTEFFPAQRDLVVPVMEHPTENVFAALPPGGGKTAIAELFILQFLLEGALLETQLEACEEAPVVNSAVPAAERQLLYLTAHEACATRRFQDWRFKFGEGLQQRVTKLEPFGEETSAKVEKFRQATIIIASGSGLAPLIRRGAADCLAGVTHIILDHVHLIRAPEGRWMEECLARLLSKPYLVNNGQKPARLLALSYPLISCTEVSRWMKIPASRQHNYGNSYRQIRVRLEALEQGGARSRYEAATVSALKELQKVRYASTPNVVFVPTAREAEELAKRIVLRCRDFIPNAGCEDVEDQALALLLSAGVAYMHRGTSLLDELIIISQVEKPVRHPETEAVLPLVLVCTFEAAWRLPAALFGTAFVCAAERFGAASTDVNASGGDCAVSELLQMTSRALNEGVVYCRAARRWVWSKLLNDPLPLESYLRYPDDFRDTLNAAVAQGRASDMPGVLRILQSHYFLYHLRTNLHFYGVPTKDDIPAYASEFARSVIASLQQVGCVSVTEGDEDVTVTVCPTARGIAVSHHGISVETIEAIEEVASSTRAATVADVWRLIASTCRELTPEYVGDAARITDAAEMQALQIIARVFPKGYDIQYVDLDFGKGWTKVQLLVLAHCARMFVDEACITTEDEDDKRIMAAKHPFASPSTAAIDPQLLLDIPRVVAERLREDLYGLLPSVLNVVRGACEIFDARTQWRQARYLMRLSAQIERRTWGFEDPLLQLSCVQNSMALREVLMAAGTAEASWSLVRLQELCAQPETPEAELAWKTLSHTLVTALQRRGLVTNAATEAEVLLGRLRAEAAALPRVIALTATGTVEEVNGAHVFVVQVEGRIACMVPPLSWPSSSSPAVHDGESLGPWWMPCVVHHQGRPDVPERLLALRVVTPVNVPDGADVAAEAETNKRSEAVLAAAGTKLSPLWRISGTLSFPLHDVDGEDLETLKMTVAVIAARYVADAEVDVVFTAE</sequence>
<dbReference type="SMART" id="SM00490">
    <property type="entry name" value="HELICc"/>
    <property type="match status" value="1"/>
</dbReference>
<dbReference type="Pfam" id="PF18149">
    <property type="entry name" value="Helicase_PWI"/>
    <property type="match status" value="1"/>
</dbReference>
<dbReference type="GeneID" id="40328815"/>
<feature type="domain" description="Helicase C-terminal" evidence="8">
    <location>
        <begin position="645"/>
        <end position="863"/>
    </location>
</feature>
<dbReference type="SMART" id="SM00973">
    <property type="entry name" value="Sec63"/>
    <property type="match status" value="1"/>
</dbReference>
<dbReference type="InterPro" id="IPR014001">
    <property type="entry name" value="Helicase_ATP-bd"/>
</dbReference>
<accession>A0A3R7KB93</accession>
<reference evidence="9 10" key="1">
    <citation type="journal article" date="2018" name="BMC Genomics">
        <title>Genomic comparison of Trypanosoma conorhini and Trypanosoma rangeli to Trypanosoma cruzi strains of high and low virulence.</title>
        <authorList>
            <person name="Bradwell K.R."/>
            <person name="Koparde V.N."/>
            <person name="Matveyev A.V."/>
            <person name="Serrano M.G."/>
            <person name="Alves J.M."/>
            <person name="Parikh H."/>
            <person name="Huang B."/>
            <person name="Lee V."/>
            <person name="Espinosa-Alvarez O."/>
            <person name="Ortiz P.A."/>
            <person name="Costa-Martins A.G."/>
            <person name="Teixeira M.M."/>
            <person name="Buck G.A."/>
        </authorList>
    </citation>
    <scope>NUCLEOTIDE SEQUENCE [LARGE SCALE GENOMIC DNA]</scope>
    <source>
        <strain evidence="9 10">AM80</strain>
    </source>
</reference>
<dbReference type="InterPro" id="IPR004179">
    <property type="entry name" value="Sec63-dom"/>
</dbReference>
<dbReference type="InterPro" id="IPR041094">
    <property type="entry name" value="Brr2_helicase_PWI"/>
</dbReference>
<dbReference type="PIRSF" id="PIRSF039073">
    <property type="entry name" value="BRR2"/>
    <property type="match status" value="1"/>
</dbReference>
<dbReference type="PROSITE" id="PS51192">
    <property type="entry name" value="HELICASE_ATP_BIND_1"/>
    <property type="match status" value="1"/>
</dbReference>
<feature type="domain" description="Helicase ATP-binding" evidence="7">
    <location>
        <begin position="426"/>
        <end position="610"/>
    </location>
</feature>
<dbReference type="InterPro" id="IPR001650">
    <property type="entry name" value="Helicase_C-like"/>
</dbReference>
<dbReference type="Gene3D" id="3.40.50.300">
    <property type="entry name" value="P-loop containing nucleotide triphosphate hydrolases"/>
    <property type="match status" value="4"/>
</dbReference>
<dbReference type="Gene3D" id="2.60.40.150">
    <property type="entry name" value="C2 domain"/>
    <property type="match status" value="1"/>
</dbReference>
<dbReference type="PANTHER" id="PTHR47961:SF4">
    <property type="entry name" value="ACTIVATING SIGNAL COINTEGRATOR 1 COMPLEX SUBUNIT 3"/>
    <property type="match status" value="1"/>
</dbReference>
<dbReference type="VEuPathDB" id="TriTrypDB:TRSC58_04833"/>
<dbReference type="GO" id="GO:0005524">
    <property type="term" value="F:ATP binding"/>
    <property type="evidence" value="ECO:0007669"/>
    <property type="project" value="UniProtKB-KW"/>
</dbReference>
<evidence type="ECO:0000259" key="7">
    <source>
        <dbReference type="PROSITE" id="PS51192"/>
    </source>
</evidence>
<dbReference type="Pfam" id="PF00271">
    <property type="entry name" value="Helicase_C"/>
    <property type="match status" value="1"/>
</dbReference>
<keyword evidence="3" id="KW-0378">Hydrolase</keyword>
<dbReference type="InterPro" id="IPR027417">
    <property type="entry name" value="P-loop_NTPase"/>
</dbReference>
<dbReference type="InterPro" id="IPR036388">
    <property type="entry name" value="WH-like_DNA-bd_sf"/>
</dbReference>
<comment type="caution">
    <text evidence="9">The sequence shown here is derived from an EMBL/GenBank/DDBJ whole genome shotgun (WGS) entry which is preliminary data.</text>
</comment>
<gene>
    <name evidence="9" type="ORF">TraAM80_04882</name>
</gene>
<dbReference type="GO" id="GO:0016787">
    <property type="term" value="F:hydrolase activity"/>
    <property type="evidence" value="ECO:0007669"/>
    <property type="project" value="UniProtKB-KW"/>
</dbReference>
<organism evidence="9 10">
    <name type="scientific">Trypanosoma rangeli</name>
    <dbReference type="NCBI Taxonomy" id="5698"/>
    <lineage>
        <taxon>Eukaryota</taxon>
        <taxon>Discoba</taxon>
        <taxon>Euglenozoa</taxon>
        <taxon>Kinetoplastea</taxon>
        <taxon>Metakinetoplastina</taxon>
        <taxon>Trypanosomatida</taxon>
        <taxon>Trypanosomatidae</taxon>
        <taxon>Trypanosoma</taxon>
        <taxon>Herpetosoma</taxon>
    </lineage>
</organism>
<keyword evidence="10" id="KW-1185">Reference proteome</keyword>
<evidence type="ECO:0000256" key="5">
    <source>
        <dbReference type="ARBA" id="ARBA00022840"/>
    </source>
</evidence>
<dbReference type="PANTHER" id="PTHR47961">
    <property type="entry name" value="DNA POLYMERASE THETA, PUTATIVE (AFU_ORTHOLOGUE AFUA_1G05260)-RELATED"/>
    <property type="match status" value="1"/>
</dbReference>
<dbReference type="InterPro" id="IPR057842">
    <property type="entry name" value="WH_MER3"/>
</dbReference>
<dbReference type="InterPro" id="IPR014756">
    <property type="entry name" value="Ig_E-set"/>
</dbReference>
<dbReference type="VEuPathDB" id="TriTrypDB:TRSC58_01183"/>
<dbReference type="GO" id="GO:0003676">
    <property type="term" value="F:nucleic acid binding"/>
    <property type="evidence" value="ECO:0007669"/>
    <property type="project" value="InterPro"/>
</dbReference>
<dbReference type="Pfam" id="PF02889">
    <property type="entry name" value="Sec63"/>
    <property type="match status" value="1"/>
</dbReference>
<dbReference type="InterPro" id="IPR050474">
    <property type="entry name" value="Hel308_SKI2-like"/>
</dbReference>
<dbReference type="Pfam" id="PF00270">
    <property type="entry name" value="DEAD"/>
    <property type="match status" value="2"/>
</dbReference>
<dbReference type="SUPFAM" id="SSF158702">
    <property type="entry name" value="Sec63 N-terminal domain-like"/>
    <property type="match status" value="2"/>
</dbReference>
<dbReference type="GO" id="GO:0006397">
    <property type="term" value="P:mRNA processing"/>
    <property type="evidence" value="ECO:0007669"/>
    <property type="project" value="UniProtKB-ARBA"/>
</dbReference>
<dbReference type="Proteomes" id="UP000283634">
    <property type="component" value="Unassembled WGS sequence"/>
</dbReference>
<keyword evidence="2" id="KW-0547">Nucleotide-binding</keyword>
<evidence type="ECO:0000256" key="4">
    <source>
        <dbReference type="ARBA" id="ARBA00022806"/>
    </source>
</evidence>
<feature type="region of interest" description="Disordered" evidence="6">
    <location>
        <begin position="178"/>
        <end position="197"/>
    </location>
</feature>
<keyword evidence="4" id="KW-0347">Helicase</keyword>
<evidence type="ECO:0000259" key="8">
    <source>
        <dbReference type="PROSITE" id="PS51194"/>
    </source>
</evidence>
<dbReference type="GO" id="GO:0004386">
    <property type="term" value="F:helicase activity"/>
    <property type="evidence" value="ECO:0007669"/>
    <property type="project" value="UniProtKB-KW"/>
</dbReference>
<dbReference type="FunFam" id="1.10.10.10:FF:000024">
    <property type="entry name" value="U5 small nuclear ribonucleoprotein helicase"/>
    <property type="match status" value="1"/>
</dbReference>
<keyword evidence="5" id="KW-0067">ATP-binding</keyword>
<dbReference type="EMBL" id="MKGL01000154">
    <property type="protein sequence ID" value="RNF04740.1"/>
    <property type="molecule type" value="Genomic_DNA"/>
</dbReference>
<dbReference type="InterPro" id="IPR011545">
    <property type="entry name" value="DEAD/DEAH_box_helicase_dom"/>
</dbReference>
<dbReference type="CDD" id="cd18795">
    <property type="entry name" value="SF2_C_Ski2"/>
    <property type="match status" value="1"/>
</dbReference>
<dbReference type="Pfam" id="PF23445">
    <property type="entry name" value="WHD_SNRNP200"/>
    <property type="match status" value="1"/>
</dbReference>
<evidence type="ECO:0000256" key="1">
    <source>
        <dbReference type="ARBA" id="ARBA00022737"/>
    </source>
</evidence>
<evidence type="ECO:0000256" key="6">
    <source>
        <dbReference type="SAM" id="MobiDB-lite"/>
    </source>
</evidence>
<name>A0A3R7KB93_TRYRA</name>
<dbReference type="FunFam" id="3.40.50.300:FF:003287">
    <property type="entry name" value="U5 small nuclear ribonucleoprotein 200 kDa helicase"/>
    <property type="match status" value="1"/>
</dbReference>
<protein>
    <submittedName>
        <fullName evidence="9">Activating signal cointegrator 1 complex subunit 3-like 1</fullName>
    </submittedName>
</protein>
<evidence type="ECO:0000313" key="9">
    <source>
        <dbReference type="EMBL" id="RNF04740.1"/>
    </source>
</evidence>
<dbReference type="RefSeq" id="XP_029238270.1">
    <property type="nucleotide sequence ID" value="XM_029381789.1"/>
</dbReference>
<dbReference type="OrthoDB" id="5575at2759"/>
<evidence type="ECO:0000256" key="3">
    <source>
        <dbReference type="ARBA" id="ARBA00022801"/>
    </source>
</evidence>
<evidence type="ECO:0000313" key="10">
    <source>
        <dbReference type="Proteomes" id="UP000283634"/>
    </source>
</evidence>
<dbReference type="OMA" id="LHNERGP"/>
<dbReference type="InterPro" id="IPR035892">
    <property type="entry name" value="C2_domain_sf"/>
</dbReference>
<dbReference type="FunFam" id="1.10.3380.10:FF:000001">
    <property type="entry name" value="U5 small nuclear ribonucleoprotein helicase"/>
    <property type="match status" value="1"/>
</dbReference>
<dbReference type="SUPFAM" id="SSF81296">
    <property type="entry name" value="E set domains"/>
    <property type="match status" value="1"/>
</dbReference>
<keyword evidence="1" id="KW-0677">Repeat</keyword>
<dbReference type="Gene3D" id="1.10.10.10">
    <property type="entry name" value="Winged helix-like DNA-binding domain superfamily/Winged helix DNA-binding domain"/>
    <property type="match status" value="2"/>
</dbReference>
<dbReference type="SUPFAM" id="SSF52540">
    <property type="entry name" value="P-loop containing nucleoside triphosphate hydrolases"/>
    <property type="match status" value="2"/>
</dbReference>
<proteinExistence type="predicted"/>